<evidence type="ECO:0000313" key="2">
    <source>
        <dbReference type="EnsemblPlants" id="AUR62009343-RA:cds"/>
    </source>
</evidence>
<keyword evidence="3" id="KW-1185">Reference proteome</keyword>
<dbReference type="AlphaFoldDB" id="A0A803LBV4"/>
<evidence type="ECO:0000313" key="3">
    <source>
        <dbReference type="Proteomes" id="UP000596660"/>
    </source>
</evidence>
<proteinExistence type="predicted"/>
<dbReference type="Proteomes" id="UP000596660">
    <property type="component" value="Unplaced"/>
</dbReference>
<accession>A0A803LBV4</accession>
<reference evidence="2" key="2">
    <citation type="submission" date="2021-03" db="UniProtKB">
        <authorList>
            <consortium name="EnsemblPlants"/>
        </authorList>
    </citation>
    <scope>IDENTIFICATION</scope>
</reference>
<dbReference type="PANTHER" id="PTHR36766">
    <property type="entry name" value="PLANT BROAD-SPECTRUM MILDEW RESISTANCE PROTEIN RPW8"/>
    <property type="match status" value="1"/>
</dbReference>
<dbReference type="SUPFAM" id="SSF52047">
    <property type="entry name" value="RNI-like"/>
    <property type="match status" value="1"/>
</dbReference>
<dbReference type="PANTHER" id="PTHR36766:SF30">
    <property type="entry name" value="TIR-NBS TYPE DISEASE RESISTANCE PROTEIN-RELATED"/>
    <property type="match status" value="1"/>
</dbReference>
<organism evidence="2 3">
    <name type="scientific">Chenopodium quinoa</name>
    <name type="common">Quinoa</name>
    <dbReference type="NCBI Taxonomy" id="63459"/>
    <lineage>
        <taxon>Eukaryota</taxon>
        <taxon>Viridiplantae</taxon>
        <taxon>Streptophyta</taxon>
        <taxon>Embryophyta</taxon>
        <taxon>Tracheophyta</taxon>
        <taxon>Spermatophyta</taxon>
        <taxon>Magnoliopsida</taxon>
        <taxon>eudicotyledons</taxon>
        <taxon>Gunneridae</taxon>
        <taxon>Pentapetalae</taxon>
        <taxon>Caryophyllales</taxon>
        <taxon>Chenopodiaceae</taxon>
        <taxon>Chenopodioideae</taxon>
        <taxon>Atripliceae</taxon>
        <taxon>Chenopodium</taxon>
    </lineage>
</organism>
<dbReference type="Gramene" id="AUR62009343-RA">
    <property type="protein sequence ID" value="AUR62009343-RA:cds"/>
    <property type="gene ID" value="AUR62009343"/>
</dbReference>
<dbReference type="Gene3D" id="3.80.10.10">
    <property type="entry name" value="Ribonuclease Inhibitor"/>
    <property type="match status" value="2"/>
</dbReference>
<dbReference type="EnsemblPlants" id="AUR62009343-RA">
    <property type="protein sequence ID" value="AUR62009343-RA:cds"/>
    <property type="gene ID" value="AUR62009343"/>
</dbReference>
<keyword evidence="1" id="KW-0611">Plant defense</keyword>
<protein>
    <submittedName>
        <fullName evidence="2">Uncharacterized protein</fullName>
    </submittedName>
</protein>
<dbReference type="OMA" id="IDIMECH"/>
<dbReference type="InterPro" id="IPR032675">
    <property type="entry name" value="LRR_dom_sf"/>
</dbReference>
<name>A0A803LBV4_CHEQI</name>
<dbReference type="GO" id="GO:0006952">
    <property type="term" value="P:defense response"/>
    <property type="evidence" value="ECO:0007669"/>
    <property type="project" value="UniProtKB-KW"/>
</dbReference>
<evidence type="ECO:0000256" key="1">
    <source>
        <dbReference type="ARBA" id="ARBA00022821"/>
    </source>
</evidence>
<sequence>MPRRWLDGVSNLVAIDIMECHNCRVLPHLSRLPHLKTLFLARLYELEYVEDEDDIRVGGGKCGFGAHNVYFPSLEVLLLSGLRSLKGWTRPSMDDHGETRQLSFPRLLRLEVFQCPKLMSMSLAPKLESFRANRKLDITGIEDGPASLSISSRFFRLQNLKINDHQELTSLMIESSKSIRHLVVKGCKNISLGNLYVLETLIIHGVSDDLEEKLPQLIACVPMLQILGLERFRNLEQLPEEIGNLSLLRELKIGNCLKMAKLPQSLLSLTSLQKLHIRACPDLKKRYEKPNGQDCHLLQHISNVEFSSQIHDILTQVVLQALGI</sequence>
<reference evidence="2" key="1">
    <citation type="journal article" date="2017" name="Nature">
        <title>The genome of Chenopodium quinoa.</title>
        <authorList>
            <person name="Jarvis D.E."/>
            <person name="Ho Y.S."/>
            <person name="Lightfoot D.J."/>
            <person name="Schmoeckel S.M."/>
            <person name="Li B."/>
            <person name="Borm T.J.A."/>
            <person name="Ohyanagi H."/>
            <person name="Mineta K."/>
            <person name="Michell C.T."/>
            <person name="Saber N."/>
            <person name="Kharbatia N.M."/>
            <person name="Rupper R.R."/>
            <person name="Sharp A.R."/>
            <person name="Dally N."/>
            <person name="Boughton B.A."/>
            <person name="Woo Y.H."/>
            <person name="Gao G."/>
            <person name="Schijlen E.G.W.M."/>
            <person name="Guo X."/>
            <person name="Momin A.A."/>
            <person name="Negrao S."/>
            <person name="Al-Babili S."/>
            <person name="Gehring C."/>
            <person name="Roessner U."/>
            <person name="Jung C."/>
            <person name="Murphy K."/>
            <person name="Arold S.T."/>
            <person name="Gojobori T."/>
            <person name="van der Linden C.G."/>
            <person name="van Loo E.N."/>
            <person name="Jellen E.N."/>
            <person name="Maughan P.J."/>
            <person name="Tester M."/>
        </authorList>
    </citation>
    <scope>NUCLEOTIDE SEQUENCE [LARGE SCALE GENOMIC DNA]</scope>
    <source>
        <strain evidence="2">cv. PI 614886</strain>
    </source>
</reference>